<dbReference type="InterPro" id="IPR003599">
    <property type="entry name" value="Ig_sub"/>
</dbReference>
<protein>
    <recommendedName>
        <fullName evidence="4">Ig-like domain-containing protein</fullName>
    </recommendedName>
</protein>
<name>A0AAD8A7M4_DIPPU</name>
<dbReference type="FunFam" id="2.60.40.10:FF:001894">
    <property type="entry name" value="Stretchin-Mlck, isoform V"/>
    <property type="match status" value="1"/>
</dbReference>
<dbReference type="SMART" id="SM00408">
    <property type="entry name" value="IGc2"/>
    <property type="match status" value="5"/>
</dbReference>
<feature type="region of interest" description="Disordered" evidence="3">
    <location>
        <begin position="255"/>
        <end position="274"/>
    </location>
</feature>
<dbReference type="Pfam" id="PF13895">
    <property type="entry name" value="Ig_2"/>
    <property type="match status" value="1"/>
</dbReference>
<dbReference type="InterPro" id="IPR036179">
    <property type="entry name" value="Ig-like_dom_sf"/>
</dbReference>
<gene>
    <name evidence="5" type="ORF">L9F63_014781</name>
</gene>
<dbReference type="InterPro" id="IPR003598">
    <property type="entry name" value="Ig_sub2"/>
</dbReference>
<reference evidence="5" key="2">
    <citation type="submission" date="2023-05" db="EMBL/GenBank/DDBJ databases">
        <authorList>
            <person name="Fouks B."/>
        </authorList>
    </citation>
    <scope>NUCLEOTIDE SEQUENCE</scope>
    <source>
        <strain evidence="5">Stay&amp;Tobe</strain>
        <tissue evidence="5">Testes</tissue>
    </source>
</reference>
<feature type="domain" description="Ig-like" evidence="4">
    <location>
        <begin position="273"/>
        <end position="360"/>
    </location>
</feature>
<evidence type="ECO:0000313" key="6">
    <source>
        <dbReference type="Proteomes" id="UP001233999"/>
    </source>
</evidence>
<feature type="non-terminal residue" evidence="5">
    <location>
        <position position="1"/>
    </location>
</feature>
<organism evidence="5 6">
    <name type="scientific">Diploptera punctata</name>
    <name type="common">Pacific beetle cockroach</name>
    <dbReference type="NCBI Taxonomy" id="6984"/>
    <lineage>
        <taxon>Eukaryota</taxon>
        <taxon>Metazoa</taxon>
        <taxon>Ecdysozoa</taxon>
        <taxon>Arthropoda</taxon>
        <taxon>Hexapoda</taxon>
        <taxon>Insecta</taxon>
        <taxon>Pterygota</taxon>
        <taxon>Neoptera</taxon>
        <taxon>Polyneoptera</taxon>
        <taxon>Dictyoptera</taxon>
        <taxon>Blattodea</taxon>
        <taxon>Blaberoidea</taxon>
        <taxon>Blaberidae</taxon>
        <taxon>Diplopterinae</taxon>
        <taxon>Diploptera</taxon>
    </lineage>
</organism>
<dbReference type="Gene3D" id="2.60.40.10">
    <property type="entry name" value="Immunoglobulins"/>
    <property type="match status" value="7"/>
</dbReference>
<dbReference type="AlphaFoldDB" id="A0AAD8A7M4"/>
<proteinExistence type="predicted"/>
<dbReference type="SMART" id="SM00409">
    <property type="entry name" value="IG"/>
    <property type="match status" value="6"/>
</dbReference>
<comment type="caution">
    <text evidence="5">The sequence shown here is derived from an EMBL/GenBank/DDBJ whole genome shotgun (WGS) entry which is preliminary data.</text>
</comment>
<dbReference type="PANTHER" id="PTHR13817">
    <property type="entry name" value="TITIN"/>
    <property type="match status" value="1"/>
</dbReference>
<dbReference type="PANTHER" id="PTHR13817:SF171">
    <property type="entry name" value="STRETCHIN-MLCK, ISOFORM U"/>
    <property type="match status" value="1"/>
</dbReference>
<dbReference type="SUPFAM" id="SSF48726">
    <property type="entry name" value="Immunoglobulin"/>
    <property type="match status" value="7"/>
</dbReference>
<dbReference type="FunFam" id="2.60.40.10:FF:001307">
    <property type="entry name" value="Stretchin-Mlck, isoform V"/>
    <property type="match status" value="3"/>
</dbReference>
<dbReference type="InterPro" id="IPR050964">
    <property type="entry name" value="Striated_Muscle_Regulatory"/>
</dbReference>
<accession>A0AAD8A7M4</accession>
<evidence type="ECO:0000256" key="3">
    <source>
        <dbReference type="SAM" id="MobiDB-lite"/>
    </source>
</evidence>
<dbReference type="Proteomes" id="UP001233999">
    <property type="component" value="Unassembled WGS sequence"/>
</dbReference>
<dbReference type="FunFam" id="2.60.40.10:FF:000107">
    <property type="entry name" value="Myosin, light chain kinase a"/>
    <property type="match status" value="1"/>
</dbReference>
<feature type="non-terminal residue" evidence="5">
    <location>
        <position position="747"/>
    </location>
</feature>
<evidence type="ECO:0000256" key="1">
    <source>
        <dbReference type="ARBA" id="ARBA00022737"/>
    </source>
</evidence>
<dbReference type="Pfam" id="PF07679">
    <property type="entry name" value="I-set"/>
    <property type="match status" value="6"/>
</dbReference>
<dbReference type="InterPro" id="IPR013783">
    <property type="entry name" value="Ig-like_fold"/>
</dbReference>
<evidence type="ECO:0000256" key="2">
    <source>
        <dbReference type="ARBA" id="ARBA00023319"/>
    </source>
</evidence>
<evidence type="ECO:0000313" key="5">
    <source>
        <dbReference type="EMBL" id="KAJ9593670.1"/>
    </source>
</evidence>
<dbReference type="InterPro" id="IPR013098">
    <property type="entry name" value="Ig_I-set"/>
</dbReference>
<feature type="domain" description="Ig-like" evidence="4">
    <location>
        <begin position="370"/>
        <end position="444"/>
    </location>
</feature>
<keyword evidence="2" id="KW-0393">Immunoglobulin domain</keyword>
<feature type="domain" description="Ig-like" evidence="4">
    <location>
        <begin position="566"/>
        <end position="644"/>
    </location>
</feature>
<sequence>HKDSARIIMLTRRGDQELVGDRYRVSDNNNTVHLNLQHVTRDDVGHYTLTAKNAAGETRRNIELIVEEAGSDVPYFLRRLSDLAVKVGTRTRFLVEIRSSSDVKVTWHRNDEQLEEGERFHFVHEGNFFCVDVAPVMVEDGGRWTCMAEGTGGRTSCSSHLNVLVPKAYKAPEFLEELQAILTEQGTVSLECKVVGVPTPVLRWYKDGKEIKAGDIFALTANPDDPTSLGTYTCEAVNCMGKTYSSSKVHVVGKGSREGSLKPADSMKPVGPPPVFKDELRNEKIKIGDTITLACKVTVPPWPQSITWYNKEGRVEESEKYHIMADGLGGYMIEINQAEAVDEGEWKCVATSNEGAKGISQCHPKNYRKPRFLESLKAILTDEGLVSFECKVVGFPTPQLRWFKDGQELKPGDVYQLTGTNSLGSYSCIAKNCMGEATSSAELTVEDIQNQLNEEERLQLFSQNQPPKFIQGLKSCEAKITEHFRFTVQVSISPEPSVSWYRDDEHVDDSGRYLMSKETLGICHLDVQSLEIVDQAEWKCVATNDFGHSVTSCFLKLIIPRHFKKPRFLECLRAILSEEGAVNLECKVIGVPQPVLKWYKDGEELKPGDIHRIISGQDGTCCLGTYTCEAHNCMGTVASSASLLGFEERLKRGPQKLDQAAAGGHVIARNPSLSTIHEERTSQMYDTPATERSVTVDERAEVSFSFDGKEVSVSLYETPDLTEEEALQVVEMYADQLSEHVSEPRYM</sequence>
<feature type="domain" description="Ig-like" evidence="4">
    <location>
        <begin position="74"/>
        <end position="162"/>
    </location>
</feature>
<feature type="domain" description="Ig-like" evidence="4">
    <location>
        <begin position="475"/>
        <end position="551"/>
    </location>
</feature>
<evidence type="ECO:0000259" key="4">
    <source>
        <dbReference type="PROSITE" id="PS50835"/>
    </source>
</evidence>
<dbReference type="EMBL" id="JASPKZ010003416">
    <property type="protein sequence ID" value="KAJ9593670.1"/>
    <property type="molecule type" value="Genomic_DNA"/>
</dbReference>
<keyword evidence="1" id="KW-0677">Repeat</keyword>
<feature type="domain" description="Ig-like" evidence="4">
    <location>
        <begin position="166"/>
        <end position="252"/>
    </location>
</feature>
<reference evidence="5" key="1">
    <citation type="journal article" date="2023" name="IScience">
        <title>Live-bearing cockroach genome reveals convergent evolutionary mechanisms linked to viviparity in insects and beyond.</title>
        <authorList>
            <person name="Fouks B."/>
            <person name="Harrison M.C."/>
            <person name="Mikhailova A.A."/>
            <person name="Marchal E."/>
            <person name="English S."/>
            <person name="Carruthers M."/>
            <person name="Jennings E.C."/>
            <person name="Chiamaka E.L."/>
            <person name="Frigard R.A."/>
            <person name="Pippel M."/>
            <person name="Attardo G.M."/>
            <person name="Benoit J.B."/>
            <person name="Bornberg-Bauer E."/>
            <person name="Tobe S.S."/>
        </authorList>
    </citation>
    <scope>NUCLEOTIDE SEQUENCE</scope>
    <source>
        <strain evidence="5">Stay&amp;Tobe</strain>
    </source>
</reference>
<keyword evidence="6" id="KW-1185">Reference proteome</keyword>
<dbReference type="PROSITE" id="PS50835">
    <property type="entry name" value="IG_LIKE"/>
    <property type="match status" value="6"/>
</dbReference>
<dbReference type="InterPro" id="IPR007110">
    <property type="entry name" value="Ig-like_dom"/>
</dbReference>